<gene>
    <name evidence="4" type="ORF">EH165_01675</name>
</gene>
<evidence type="ECO:0000313" key="5">
    <source>
        <dbReference type="Proteomes" id="UP000268084"/>
    </source>
</evidence>
<dbReference type="SUPFAM" id="SSF46689">
    <property type="entry name" value="Homeodomain-like"/>
    <property type="match status" value="1"/>
</dbReference>
<keyword evidence="1 2" id="KW-0238">DNA-binding</keyword>
<sequence>MKCPCCPVGNFAQWAMFSATLGIVFTDQPVRAHLADTKPFSGLRARKKDATRRELAEIAVKLTVQRGYDGFTIAELADAAGVSRRTFSNYFASKAECVAAIQDEQVDRTLSYMRLADPSIPLHEILRTLVSMIADDVTEEFGTFFQIASTEMEVKMQLMFQHDQIVISIAEVIAGRLGLASNDVVAHAIAGFSMTACQVSIDTWLAAGRPGGRPTLYASLERAFGILDLSALEVLRRTNPG</sequence>
<dbReference type="OrthoDB" id="8688418at2"/>
<dbReference type="InterPro" id="IPR041347">
    <property type="entry name" value="MftR_C"/>
</dbReference>
<dbReference type="GO" id="GO:0003677">
    <property type="term" value="F:DNA binding"/>
    <property type="evidence" value="ECO:0007669"/>
    <property type="project" value="UniProtKB-UniRule"/>
</dbReference>
<evidence type="ECO:0000256" key="2">
    <source>
        <dbReference type="PROSITE-ProRule" id="PRU00335"/>
    </source>
</evidence>
<dbReference type="Proteomes" id="UP000268084">
    <property type="component" value="Chromosome"/>
</dbReference>
<dbReference type="InterPro" id="IPR009057">
    <property type="entry name" value="Homeodomain-like_sf"/>
</dbReference>
<dbReference type="Pfam" id="PF00440">
    <property type="entry name" value="TetR_N"/>
    <property type="match status" value="1"/>
</dbReference>
<dbReference type="KEGG" id="nak:EH165_01675"/>
<reference evidence="4 5" key="2">
    <citation type="submission" date="2018-12" db="EMBL/GenBank/DDBJ databases">
        <title>Nakamurella antarcticus sp. nov., isolated from Antarctica South Shetland Islands soil.</title>
        <authorList>
            <person name="Peng F."/>
        </authorList>
    </citation>
    <scope>NUCLEOTIDE SEQUENCE [LARGE SCALE GENOMIC DNA]</scope>
    <source>
        <strain evidence="4 5">S14-144</strain>
    </source>
</reference>
<dbReference type="PANTHER" id="PTHR43479:SF11">
    <property type="entry name" value="ACREF_ENVCD OPERON REPRESSOR-RELATED"/>
    <property type="match status" value="1"/>
</dbReference>
<dbReference type="PANTHER" id="PTHR43479">
    <property type="entry name" value="ACREF/ENVCD OPERON REPRESSOR-RELATED"/>
    <property type="match status" value="1"/>
</dbReference>
<accession>A0A3G8ZJV6</accession>
<dbReference type="Pfam" id="PF17754">
    <property type="entry name" value="TetR_C_14"/>
    <property type="match status" value="1"/>
</dbReference>
<dbReference type="InterPro" id="IPR023772">
    <property type="entry name" value="DNA-bd_HTH_TetR-type_CS"/>
</dbReference>
<feature type="domain" description="HTH tetR-type" evidence="3">
    <location>
        <begin position="49"/>
        <end position="109"/>
    </location>
</feature>
<organism evidence="4 5">
    <name type="scientific">Nakamurella antarctica</name>
    <dbReference type="NCBI Taxonomy" id="1902245"/>
    <lineage>
        <taxon>Bacteria</taxon>
        <taxon>Bacillati</taxon>
        <taxon>Actinomycetota</taxon>
        <taxon>Actinomycetes</taxon>
        <taxon>Nakamurellales</taxon>
        <taxon>Nakamurellaceae</taxon>
        <taxon>Nakamurella</taxon>
    </lineage>
</organism>
<evidence type="ECO:0000256" key="1">
    <source>
        <dbReference type="ARBA" id="ARBA00023125"/>
    </source>
</evidence>
<dbReference type="PROSITE" id="PS50977">
    <property type="entry name" value="HTH_TETR_2"/>
    <property type="match status" value="1"/>
</dbReference>
<dbReference type="EMBL" id="CP034170">
    <property type="protein sequence ID" value="AZI57067.1"/>
    <property type="molecule type" value="Genomic_DNA"/>
</dbReference>
<keyword evidence="5" id="KW-1185">Reference proteome</keyword>
<dbReference type="InterPro" id="IPR001647">
    <property type="entry name" value="HTH_TetR"/>
</dbReference>
<dbReference type="Gene3D" id="1.10.357.10">
    <property type="entry name" value="Tetracycline Repressor, domain 2"/>
    <property type="match status" value="1"/>
</dbReference>
<evidence type="ECO:0000313" key="4">
    <source>
        <dbReference type="EMBL" id="AZI57067.1"/>
    </source>
</evidence>
<reference evidence="4 5" key="1">
    <citation type="submission" date="2018-11" db="EMBL/GenBank/DDBJ databases">
        <authorList>
            <person name="Da X."/>
        </authorList>
    </citation>
    <scope>NUCLEOTIDE SEQUENCE [LARGE SCALE GENOMIC DNA]</scope>
    <source>
        <strain evidence="4 5">S14-144</strain>
    </source>
</reference>
<feature type="DNA-binding region" description="H-T-H motif" evidence="2">
    <location>
        <begin position="72"/>
        <end position="91"/>
    </location>
</feature>
<name>A0A3G8ZJV6_9ACTN</name>
<dbReference type="PROSITE" id="PS01081">
    <property type="entry name" value="HTH_TETR_1"/>
    <property type="match status" value="1"/>
</dbReference>
<dbReference type="InterPro" id="IPR050624">
    <property type="entry name" value="HTH-type_Tx_Regulator"/>
</dbReference>
<dbReference type="AlphaFoldDB" id="A0A3G8ZJV6"/>
<evidence type="ECO:0000259" key="3">
    <source>
        <dbReference type="PROSITE" id="PS50977"/>
    </source>
</evidence>
<protein>
    <submittedName>
        <fullName evidence="4">TetR family transcriptional regulator</fullName>
    </submittedName>
</protein>
<proteinExistence type="predicted"/>